<dbReference type="AlphaFoldDB" id="A0A2H3E458"/>
<proteinExistence type="predicted"/>
<evidence type="ECO:0000313" key="1">
    <source>
        <dbReference type="EMBL" id="PBK94466.1"/>
    </source>
</evidence>
<dbReference type="EMBL" id="KZ293654">
    <property type="protein sequence ID" value="PBK94466.1"/>
    <property type="molecule type" value="Genomic_DNA"/>
</dbReference>
<dbReference type="Proteomes" id="UP000217790">
    <property type="component" value="Unassembled WGS sequence"/>
</dbReference>
<keyword evidence="2" id="KW-1185">Reference proteome</keyword>
<dbReference type="InParanoid" id="A0A2H3E458"/>
<reference evidence="2" key="1">
    <citation type="journal article" date="2017" name="Nat. Ecol. Evol.">
        <title>Genome expansion and lineage-specific genetic innovations in the forest pathogenic fungi Armillaria.</title>
        <authorList>
            <person name="Sipos G."/>
            <person name="Prasanna A.N."/>
            <person name="Walter M.C."/>
            <person name="O'Connor E."/>
            <person name="Balint B."/>
            <person name="Krizsan K."/>
            <person name="Kiss B."/>
            <person name="Hess J."/>
            <person name="Varga T."/>
            <person name="Slot J."/>
            <person name="Riley R."/>
            <person name="Boka B."/>
            <person name="Rigling D."/>
            <person name="Barry K."/>
            <person name="Lee J."/>
            <person name="Mihaltcheva S."/>
            <person name="LaButti K."/>
            <person name="Lipzen A."/>
            <person name="Waldron R."/>
            <person name="Moloney N.M."/>
            <person name="Sperisen C."/>
            <person name="Kredics L."/>
            <person name="Vagvoelgyi C."/>
            <person name="Patrignani A."/>
            <person name="Fitzpatrick D."/>
            <person name="Nagy I."/>
            <person name="Doyle S."/>
            <person name="Anderson J.B."/>
            <person name="Grigoriev I.V."/>
            <person name="Gueldener U."/>
            <person name="Muensterkoetter M."/>
            <person name="Nagy L.G."/>
        </authorList>
    </citation>
    <scope>NUCLEOTIDE SEQUENCE [LARGE SCALE GENOMIC DNA]</scope>
    <source>
        <strain evidence="2">Ar21-2</strain>
    </source>
</reference>
<protein>
    <recommendedName>
        <fullName evidence="3">F-box domain-containing protein</fullName>
    </recommendedName>
</protein>
<evidence type="ECO:0008006" key="3">
    <source>
        <dbReference type="Google" id="ProtNLM"/>
    </source>
</evidence>
<sequence>MVAQLAPILSEFTGVYFNACHYNDADILHMLYHIPNLRILSFGSETVSYHRQTISPGIDGYTVDVPIPIPTHSLSSFHYSVEFGQGYLLQNPYVQAFLHPRVHALDKLHLWIDSDSCNVIQEIVIASATTLKDVYVVLVHWRPIKPKEPINFAHCSKIEQLIMGNNSSALHHIIASLMTMPVPCAVSYLRILVHTIHELELDDNWETLCELLHNTKAFPDLKVCNIEIHACNVRRAAEQDVKDLVIYVRELFHENHVNFKAQVNRRLGAHVLST</sequence>
<accession>A0A2H3E458</accession>
<name>A0A2H3E458_ARMGA</name>
<organism evidence="1 2">
    <name type="scientific">Armillaria gallica</name>
    <name type="common">Bulbous honey fungus</name>
    <name type="synonym">Armillaria bulbosa</name>
    <dbReference type="NCBI Taxonomy" id="47427"/>
    <lineage>
        <taxon>Eukaryota</taxon>
        <taxon>Fungi</taxon>
        <taxon>Dikarya</taxon>
        <taxon>Basidiomycota</taxon>
        <taxon>Agaricomycotina</taxon>
        <taxon>Agaricomycetes</taxon>
        <taxon>Agaricomycetidae</taxon>
        <taxon>Agaricales</taxon>
        <taxon>Marasmiineae</taxon>
        <taxon>Physalacriaceae</taxon>
        <taxon>Armillaria</taxon>
    </lineage>
</organism>
<evidence type="ECO:0000313" key="2">
    <source>
        <dbReference type="Proteomes" id="UP000217790"/>
    </source>
</evidence>
<gene>
    <name evidence="1" type="ORF">ARMGADRAFT_1079141</name>
</gene>